<keyword evidence="3" id="KW-0170">Cobalt</keyword>
<evidence type="ECO:0000256" key="2">
    <source>
        <dbReference type="ARBA" id="ARBA00022833"/>
    </source>
</evidence>
<keyword evidence="5" id="KW-1185">Reference proteome</keyword>
<dbReference type="PROSITE" id="PS00759">
    <property type="entry name" value="ARGE_DAPE_CPG2_2"/>
    <property type="match status" value="1"/>
</dbReference>
<evidence type="ECO:0000256" key="1">
    <source>
        <dbReference type="ARBA" id="ARBA00022801"/>
    </source>
</evidence>
<reference evidence="4 5" key="1">
    <citation type="submission" date="2019-02" db="EMBL/GenBank/DDBJ databases">
        <title>Deep-cultivation of Planctomycetes and their phenomic and genomic characterization uncovers novel biology.</title>
        <authorList>
            <person name="Wiegand S."/>
            <person name="Jogler M."/>
            <person name="Boedeker C."/>
            <person name="Pinto D."/>
            <person name="Vollmers J."/>
            <person name="Rivas-Marin E."/>
            <person name="Kohn T."/>
            <person name="Peeters S.H."/>
            <person name="Heuer A."/>
            <person name="Rast P."/>
            <person name="Oberbeckmann S."/>
            <person name="Bunk B."/>
            <person name="Jeske O."/>
            <person name="Meyerdierks A."/>
            <person name="Storesund J.E."/>
            <person name="Kallscheuer N."/>
            <person name="Luecker S."/>
            <person name="Lage O.M."/>
            <person name="Pohl T."/>
            <person name="Merkel B.J."/>
            <person name="Hornburger P."/>
            <person name="Mueller R.-W."/>
            <person name="Bruemmer F."/>
            <person name="Labrenz M."/>
            <person name="Spormann A.M."/>
            <person name="Op den Camp H."/>
            <person name="Overmann J."/>
            <person name="Amann R."/>
            <person name="Jetten M.S.M."/>
            <person name="Mascher T."/>
            <person name="Medema M.H."/>
            <person name="Devos D.P."/>
            <person name="Kaster A.-K."/>
            <person name="Ovreas L."/>
            <person name="Rohde M."/>
            <person name="Galperin M.Y."/>
            <person name="Jogler C."/>
        </authorList>
    </citation>
    <scope>NUCLEOTIDE SEQUENCE [LARGE SCALE GENOMIC DNA]</scope>
    <source>
        <strain evidence="4 5">HG15A2</strain>
    </source>
</reference>
<dbReference type="Proteomes" id="UP000319852">
    <property type="component" value="Chromosome"/>
</dbReference>
<keyword evidence="1 4" id="KW-0378">Hydrolase</keyword>
<gene>
    <name evidence="4" type="primary">dapE_2</name>
    <name evidence="4" type="ORF">HG15A2_15030</name>
</gene>
<dbReference type="OrthoDB" id="9792335at2"/>
<dbReference type="PROSITE" id="PS00758">
    <property type="entry name" value="ARGE_DAPE_CPG2_1"/>
    <property type="match status" value="1"/>
</dbReference>
<dbReference type="SUPFAM" id="SSF53187">
    <property type="entry name" value="Zn-dependent exopeptidases"/>
    <property type="match status" value="1"/>
</dbReference>
<name>A0A517MTM1_9BACT</name>
<accession>A0A517MTM1</accession>
<dbReference type="InterPro" id="IPR001261">
    <property type="entry name" value="ArgE/DapE_CS"/>
</dbReference>
<dbReference type="GO" id="GO:0008777">
    <property type="term" value="F:acetylornithine deacetylase activity"/>
    <property type="evidence" value="ECO:0007669"/>
    <property type="project" value="TreeGrafter"/>
</dbReference>
<protein>
    <submittedName>
        <fullName evidence="4">Succinyl-diaminopimelate desuccinylase</fullName>
        <ecNumber evidence="4">3.5.1.18</ecNumber>
    </submittedName>
</protein>
<dbReference type="InterPro" id="IPR050072">
    <property type="entry name" value="Peptidase_M20A"/>
</dbReference>
<dbReference type="GO" id="GO:0006526">
    <property type="term" value="P:L-arginine biosynthetic process"/>
    <property type="evidence" value="ECO:0007669"/>
    <property type="project" value="TreeGrafter"/>
</dbReference>
<dbReference type="EMBL" id="CP036263">
    <property type="protein sequence ID" value="QDS98230.1"/>
    <property type="molecule type" value="Genomic_DNA"/>
</dbReference>
<dbReference type="EC" id="3.5.1.18" evidence="4"/>
<proteinExistence type="predicted"/>
<dbReference type="KEGG" id="amob:HG15A2_15030"/>
<dbReference type="GO" id="GO:0009014">
    <property type="term" value="F:succinyl-diaminopimelate desuccinylase activity"/>
    <property type="evidence" value="ECO:0007669"/>
    <property type="project" value="UniProtKB-EC"/>
</dbReference>
<evidence type="ECO:0000313" key="4">
    <source>
        <dbReference type="EMBL" id="QDS98230.1"/>
    </source>
</evidence>
<dbReference type="AlphaFoldDB" id="A0A517MTM1"/>
<dbReference type="InterPro" id="IPR002933">
    <property type="entry name" value="Peptidase_M20"/>
</dbReference>
<dbReference type="Pfam" id="PF01546">
    <property type="entry name" value="Peptidase_M20"/>
    <property type="match status" value="1"/>
</dbReference>
<dbReference type="Gene3D" id="3.40.630.10">
    <property type="entry name" value="Zn peptidases"/>
    <property type="match status" value="1"/>
</dbReference>
<evidence type="ECO:0000256" key="3">
    <source>
        <dbReference type="ARBA" id="ARBA00023285"/>
    </source>
</evidence>
<dbReference type="PANTHER" id="PTHR43808">
    <property type="entry name" value="ACETYLORNITHINE DEACETYLASE"/>
    <property type="match status" value="1"/>
</dbReference>
<evidence type="ECO:0000313" key="5">
    <source>
        <dbReference type="Proteomes" id="UP000319852"/>
    </source>
</evidence>
<dbReference type="RefSeq" id="WP_145059220.1">
    <property type="nucleotide sequence ID" value="NZ_CP036263.1"/>
</dbReference>
<sequence length="383" mass="41858">MTPTAAELVQTCNSLIEVPSIDGDRAALQEVVRRIREFFHDVPVEVHEEEFGGYPSIVITTCASKSPKIMLHGHVDVVPGKPEQFRPEVTDERLHGRGAVDMKGFVAVAMHVIRDLALSPYPPSVGLMINTDEEVGGRCGAKHLVQQGWSAEQLINGDGGYGDAVTFAQKGIIQLTVEALVEPGLRYAPWNGLGAADVLLRTVSEGLQQLCPQQNELAEESNWGSTACVLSVETKENGSLPPRKASASIRVYWADDHTGAEVIELARKAFQPLKVTGRVDAERVYLSPSDPDLLHLRDLWQRQLGRPIGIRADNGSSDAKWFAPLGIPILILRMPGCGAHTDNEWLDVTALKPMYQTLHQYITEKSGEAQESDLAAPVILEQP</sequence>
<dbReference type="PANTHER" id="PTHR43808:SF31">
    <property type="entry name" value="N-ACETYL-L-CITRULLINE DEACETYLASE"/>
    <property type="match status" value="1"/>
</dbReference>
<organism evidence="4 5">
    <name type="scientific">Adhaeretor mobilis</name>
    <dbReference type="NCBI Taxonomy" id="1930276"/>
    <lineage>
        <taxon>Bacteria</taxon>
        <taxon>Pseudomonadati</taxon>
        <taxon>Planctomycetota</taxon>
        <taxon>Planctomycetia</taxon>
        <taxon>Pirellulales</taxon>
        <taxon>Lacipirellulaceae</taxon>
        <taxon>Adhaeretor</taxon>
    </lineage>
</organism>
<keyword evidence="2" id="KW-0862">Zinc</keyword>
<dbReference type="Gene3D" id="3.30.70.360">
    <property type="match status" value="1"/>
</dbReference>